<evidence type="ECO:0000313" key="1">
    <source>
        <dbReference type="EMBL" id="PRQ60159.1"/>
    </source>
</evidence>
<name>A0A2P6SNC1_ROSCH</name>
<proteinExistence type="predicted"/>
<dbReference type="EMBL" id="PDCK01000039">
    <property type="protein sequence ID" value="PRQ60159.1"/>
    <property type="molecule type" value="Genomic_DNA"/>
</dbReference>
<evidence type="ECO:0000313" key="2">
    <source>
        <dbReference type="Proteomes" id="UP000238479"/>
    </source>
</evidence>
<comment type="caution">
    <text evidence="1">The sequence shown here is derived from an EMBL/GenBank/DDBJ whole genome shotgun (WGS) entry which is preliminary data.</text>
</comment>
<sequence length="59" mass="6705">MISLSLTYTKLLRSSQFVVYVRRYHHEEFASELAHTAIEQADKVAGLATGPVLKTRVDR</sequence>
<dbReference type="Gramene" id="PRQ60159">
    <property type="protein sequence ID" value="PRQ60159"/>
    <property type="gene ID" value="RchiOBHm_Chr1g0378161"/>
</dbReference>
<protein>
    <submittedName>
        <fullName evidence="1">Uncharacterized protein</fullName>
    </submittedName>
</protein>
<organism evidence="1 2">
    <name type="scientific">Rosa chinensis</name>
    <name type="common">China rose</name>
    <dbReference type="NCBI Taxonomy" id="74649"/>
    <lineage>
        <taxon>Eukaryota</taxon>
        <taxon>Viridiplantae</taxon>
        <taxon>Streptophyta</taxon>
        <taxon>Embryophyta</taxon>
        <taxon>Tracheophyta</taxon>
        <taxon>Spermatophyta</taxon>
        <taxon>Magnoliopsida</taxon>
        <taxon>eudicotyledons</taxon>
        <taxon>Gunneridae</taxon>
        <taxon>Pentapetalae</taxon>
        <taxon>rosids</taxon>
        <taxon>fabids</taxon>
        <taxon>Rosales</taxon>
        <taxon>Rosaceae</taxon>
        <taxon>Rosoideae</taxon>
        <taxon>Rosoideae incertae sedis</taxon>
        <taxon>Rosa</taxon>
    </lineage>
</organism>
<dbReference type="Proteomes" id="UP000238479">
    <property type="component" value="Chromosome 1"/>
</dbReference>
<dbReference type="AlphaFoldDB" id="A0A2P6SNC1"/>
<gene>
    <name evidence="1" type="ORF">RchiOBHm_Chr1g0378161</name>
</gene>
<keyword evidence="2" id="KW-1185">Reference proteome</keyword>
<reference evidence="1 2" key="1">
    <citation type="journal article" date="2018" name="Nat. Genet.">
        <title>The Rosa genome provides new insights in the design of modern roses.</title>
        <authorList>
            <person name="Bendahmane M."/>
        </authorList>
    </citation>
    <scope>NUCLEOTIDE SEQUENCE [LARGE SCALE GENOMIC DNA]</scope>
    <source>
        <strain evidence="2">cv. Old Blush</strain>
    </source>
</reference>
<accession>A0A2P6SNC1</accession>